<name>A0AAN7YQX4_9PEZI</name>
<comment type="caution">
    <text evidence="2">The sequence shown here is derived from an EMBL/GenBank/DDBJ whole genome shotgun (WGS) entry which is preliminary data.</text>
</comment>
<dbReference type="EMBL" id="JAVRRL010000043">
    <property type="protein sequence ID" value="KAK5111056.1"/>
    <property type="molecule type" value="Genomic_DNA"/>
</dbReference>
<evidence type="ECO:0000256" key="1">
    <source>
        <dbReference type="SAM" id="MobiDB-lite"/>
    </source>
</evidence>
<sequence>MGENMDIRLRFCNDFVGLPVTITNYNDLVTRDPAAPTGIFTTTTTTTTISYSNPSSFTLGSERRTPTALAEFADSLWEKMSEGLRRKVREACREVLRRMEDPEEEEKVAWGFRDGGDEDARFLD</sequence>
<gene>
    <name evidence="2" type="ORF">LTR62_005431</name>
</gene>
<proteinExistence type="predicted"/>
<feature type="compositionally biased region" description="Basic and acidic residues" evidence="1">
    <location>
        <begin position="114"/>
        <end position="124"/>
    </location>
</feature>
<dbReference type="Proteomes" id="UP001310890">
    <property type="component" value="Unassembled WGS sequence"/>
</dbReference>
<feature type="region of interest" description="Disordered" evidence="1">
    <location>
        <begin position="104"/>
        <end position="124"/>
    </location>
</feature>
<dbReference type="AlphaFoldDB" id="A0AAN7YQX4"/>
<accession>A0AAN7YQX4</accession>
<organism evidence="2 3">
    <name type="scientific">Meristemomyces frigidus</name>
    <dbReference type="NCBI Taxonomy" id="1508187"/>
    <lineage>
        <taxon>Eukaryota</taxon>
        <taxon>Fungi</taxon>
        <taxon>Dikarya</taxon>
        <taxon>Ascomycota</taxon>
        <taxon>Pezizomycotina</taxon>
        <taxon>Dothideomycetes</taxon>
        <taxon>Dothideomycetidae</taxon>
        <taxon>Mycosphaerellales</taxon>
        <taxon>Teratosphaeriaceae</taxon>
        <taxon>Meristemomyces</taxon>
    </lineage>
</organism>
<evidence type="ECO:0000313" key="3">
    <source>
        <dbReference type="Proteomes" id="UP001310890"/>
    </source>
</evidence>
<reference evidence="2" key="1">
    <citation type="submission" date="2023-08" db="EMBL/GenBank/DDBJ databases">
        <title>Black Yeasts Isolated from many extreme environments.</title>
        <authorList>
            <person name="Coleine C."/>
            <person name="Stajich J.E."/>
            <person name="Selbmann L."/>
        </authorList>
    </citation>
    <scope>NUCLEOTIDE SEQUENCE</scope>
    <source>
        <strain evidence="2">CCFEE 5401</strain>
    </source>
</reference>
<evidence type="ECO:0000313" key="2">
    <source>
        <dbReference type="EMBL" id="KAK5111056.1"/>
    </source>
</evidence>
<protein>
    <submittedName>
        <fullName evidence="2">Uncharacterized protein</fullName>
    </submittedName>
</protein>